<keyword evidence="7 9" id="KW-0460">Magnesium</keyword>
<name>A0A134A3G1_9BACL</name>
<keyword evidence="7" id="KW-1003">Cell membrane</keyword>
<dbReference type="GO" id="GO:0071555">
    <property type="term" value="P:cell wall organization"/>
    <property type="evidence" value="ECO:0007669"/>
    <property type="project" value="UniProtKB-KW"/>
</dbReference>
<feature type="transmembrane region" description="Helical" evidence="7">
    <location>
        <begin position="120"/>
        <end position="139"/>
    </location>
</feature>
<keyword evidence="7" id="KW-0133">Cell shape</keyword>
<evidence type="ECO:0000313" key="10">
    <source>
        <dbReference type="EMBL" id="KXB62223.1"/>
    </source>
</evidence>
<organism evidence="10 11">
    <name type="scientific">Gemella haemolysans</name>
    <dbReference type="NCBI Taxonomy" id="1379"/>
    <lineage>
        <taxon>Bacteria</taxon>
        <taxon>Bacillati</taxon>
        <taxon>Bacillota</taxon>
        <taxon>Bacilli</taxon>
        <taxon>Bacillales</taxon>
        <taxon>Gemellaceae</taxon>
        <taxon>Gemella</taxon>
    </lineage>
</organism>
<feature type="transmembrane region" description="Helical" evidence="7">
    <location>
        <begin position="6"/>
        <end position="25"/>
    </location>
</feature>
<keyword evidence="7" id="KW-0132">Cell division</keyword>
<evidence type="ECO:0000256" key="3">
    <source>
        <dbReference type="ARBA" id="ARBA00022679"/>
    </source>
</evidence>
<keyword evidence="7" id="KW-0131">Cell cycle</keyword>
<proteinExistence type="inferred from homology"/>
<feature type="binding site" evidence="9">
    <location>
        <position position="235"/>
    </location>
    <ligand>
        <name>Mg(2+)</name>
        <dbReference type="ChEBI" id="CHEBI:18420"/>
    </ligand>
</feature>
<comment type="subcellular location">
    <subcellularLocation>
        <location evidence="7">Cell membrane</location>
        <topology evidence="7">Multi-pass membrane protein</topology>
    </subcellularLocation>
    <subcellularLocation>
        <location evidence="1">Membrane</location>
        <topology evidence="1">Multi-pass membrane protein</topology>
    </subcellularLocation>
</comment>
<evidence type="ECO:0000256" key="5">
    <source>
        <dbReference type="ARBA" id="ARBA00022989"/>
    </source>
</evidence>
<feature type="transmembrane region" description="Helical" evidence="7">
    <location>
        <begin position="81"/>
        <end position="100"/>
    </location>
</feature>
<evidence type="ECO:0000313" key="11">
    <source>
        <dbReference type="Proteomes" id="UP000070355"/>
    </source>
</evidence>
<dbReference type="GO" id="GO:0005886">
    <property type="term" value="C:plasma membrane"/>
    <property type="evidence" value="ECO:0007669"/>
    <property type="project" value="UniProtKB-SubCell"/>
</dbReference>
<comment type="cofactor">
    <cofactor evidence="7 9">
        <name>Mg(2+)</name>
        <dbReference type="ChEBI" id="CHEBI:18420"/>
    </cofactor>
</comment>
<dbReference type="PATRIC" id="fig|1379.3.peg.444"/>
<feature type="transmembrane region" description="Helical" evidence="7">
    <location>
        <begin position="258"/>
        <end position="279"/>
    </location>
</feature>
<dbReference type="InterPro" id="IPR018480">
    <property type="entry name" value="PNAcMuramoyl-5peptid_Trfase_CS"/>
</dbReference>
<evidence type="ECO:0000256" key="1">
    <source>
        <dbReference type="ARBA" id="ARBA00004141"/>
    </source>
</evidence>
<keyword evidence="7" id="KW-0573">Peptidoglycan synthesis</keyword>
<feature type="transmembrane region" description="Helical" evidence="7">
    <location>
        <begin position="151"/>
        <end position="170"/>
    </location>
</feature>
<dbReference type="NCBIfam" id="TIGR00445">
    <property type="entry name" value="mraY"/>
    <property type="match status" value="1"/>
</dbReference>
<keyword evidence="7 9" id="KW-0479">Metal-binding</keyword>
<dbReference type="EMBL" id="LSDC01000024">
    <property type="protein sequence ID" value="KXB62223.1"/>
    <property type="molecule type" value="Genomic_DNA"/>
</dbReference>
<dbReference type="UniPathway" id="UPA00219"/>
<keyword evidence="3 7" id="KW-0808">Transferase</keyword>
<comment type="similarity">
    <text evidence="2 7">Belongs to the glycosyltransferase 4 family. MraY subfamily.</text>
</comment>
<dbReference type="PANTHER" id="PTHR22926:SF5">
    <property type="entry name" value="PHOSPHO-N-ACETYLMURAMOYL-PENTAPEPTIDE-TRANSFERASE HOMOLOG"/>
    <property type="match status" value="1"/>
</dbReference>
<comment type="caution">
    <text evidence="10">The sequence shown here is derived from an EMBL/GenBank/DDBJ whole genome shotgun (WGS) entry which is preliminary data.</text>
</comment>
<dbReference type="PROSITE" id="PS01347">
    <property type="entry name" value="MRAY_1"/>
    <property type="match status" value="1"/>
</dbReference>
<dbReference type="EC" id="2.7.8.13" evidence="7 8"/>
<dbReference type="InterPro" id="IPR003524">
    <property type="entry name" value="PNAcMuramoyl-5peptid_Trfase"/>
</dbReference>
<dbReference type="InterPro" id="IPR000715">
    <property type="entry name" value="Glycosyl_transferase_4"/>
</dbReference>
<evidence type="ECO:0000256" key="4">
    <source>
        <dbReference type="ARBA" id="ARBA00022692"/>
    </source>
</evidence>
<keyword evidence="6 7" id="KW-0472">Membrane</keyword>
<dbReference type="Pfam" id="PF10555">
    <property type="entry name" value="MraY_sig1"/>
    <property type="match status" value="1"/>
</dbReference>
<dbReference type="Proteomes" id="UP000070355">
    <property type="component" value="Unassembled WGS sequence"/>
</dbReference>
<feature type="binding site" evidence="9">
    <location>
        <position position="175"/>
    </location>
    <ligand>
        <name>Mg(2+)</name>
        <dbReference type="ChEBI" id="CHEBI:18420"/>
    </ligand>
</feature>
<dbReference type="PANTHER" id="PTHR22926">
    <property type="entry name" value="PHOSPHO-N-ACETYLMURAMOYL-PENTAPEPTIDE-TRANSFERASE"/>
    <property type="match status" value="1"/>
</dbReference>
<dbReference type="AlphaFoldDB" id="A0A134A3G1"/>
<evidence type="ECO:0000256" key="6">
    <source>
        <dbReference type="ARBA" id="ARBA00023136"/>
    </source>
</evidence>
<dbReference type="PROSITE" id="PS01348">
    <property type="entry name" value="MRAY_2"/>
    <property type="match status" value="1"/>
</dbReference>
<dbReference type="GO" id="GO:0008963">
    <property type="term" value="F:phospho-N-acetylmuramoyl-pentapeptide-transferase activity"/>
    <property type="evidence" value="ECO:0007669"/>
    <property type="project" value="UniProtKB-UniRule"/>
</dbReference>
<evidence type="ECO:0000256" key="2">
    <source>
        <dbReference type="ARBA" id="ARBA00005583"/>
    </source>
</evidence>
<keyword evidence="5 7" id="KW-1133">Transmembrane helix</keyword>
<keyword evidence="7" id="KW-0961">Cell wall biogenesis/degradation</keyword>
<feature type="transmembrane region" description="Helical" evidence="7">
    <location>
        <begin position="307"/>
        <end position="325"/>
    </location>
</feature>
<dbReference type="GO" id="GO:0051992">
    <property type="term" value="F:UDP-N-acetylmuramoyl-L-alanyl-D-glutamyl-meso-2,6-diaminopimelyl-D-alanyl-D-alanine:undecaprenyl-phosphate transferase activity"/>
    <property type="evidence" value="ECO:0007669"/>
    <property type="project" value="RHEA"/>
</dbReference>
<evidence type="ECO:0000256" key="9">
    <source>
        <dbReference type="PIRSR" id="PIRSR600715-1"/>
    </source>
</evidence>
<dbReference type="GO" id="GO:0051301">
    <property type="term" value="P:cell division"/>
    <property type="evidence" value="ECO:0007669"/>
    <property type="project" value="UniProtKB-KW"/>
</dbReference>
<reference evidence="11" key="1">
    <citation type="submission" date="2016-01" db="EMBL/GenBank/DDBJ databases">
        <authorList>
            <person name="Mitreva M."/>
            <person name="Pepin K.H."/>
            <person name="Mihindukulasuriya K.A."/>
            <person name="Fulton R."/>
            <person name="Fronick C."/>
            <person name="O'Laughlin M."/>
            <person name="Miner T."/>
            <person name="Herter B."/>
            <person name="Rosa B.A."/>
            <person name="Cordes M."/>
            <person name="Tomlinson C."/>
            <person name="Wollam A."/>
            <person name="Palsikar V.B."/>
            <person name="Mardis E.R."/>
            <person name="Wilson R.K."/>
        </authorList>
    </citation>
    <scope>NUCLEOTIDE SEQUENCE [LARGE SCALE GENOMIC DNA]</scope>
    <source>
        <strain evidence="11">DNF01167</strain>
    </source>
</reference>
<comment type="function">
    <text evidence="7">Catalyzes the initial step of the lipid cycle reactions in the biosynthesis of the cell wall peptidoglycan: transfers peptidoglycan precursor phospho-MurNAc-pentapeptide from UDP-MurNAc-pentapeptide onto the lipid carrier undecaprenyl phosphate, yielding undecaprenyl-pyrophosphoryl-MurNAc-pentapeptide, known as lipid I.</text>
</comment>
<feature type="transmembrane region" description="Helical" evidence="7">
    <location>
        <begin position="56"/>
        <end position="75"/>
    </location>
</feature>
<accession>A0A134A3G1</accession>
<protein>
    <recommendedName>
        <fullName evidence="7 8">Phospho-N-acetylmuramoyl-pentapeptide-transferase</fullName>
        <ecNumber evidence="7 8">2.7.8.13</ecNumber>
    </recommendedName>
    <alternativeName>
        <fullName evidence="7">UDP-MurNAc-pentapeptide phosphotransferase</fullName>
    </alternativeName>
</protein>
<keyword evidence="4 7" id="KW-0812">Transmembrane</keyword>
<evidence type="ECO:0000256" key="8">
    <source>
        <dbReference type="NCBIfam" id="TIGR00445"/>
    </source>
</evidence>
<dbReference type="GO" id="GO:0046872">
    <property type="term" value="F:metal ion binding"/>
    <property type="evidence" value="ECO:0007669"/>
    <property type="project" value="UniProtKB-KW"/>
</dbReference>
<gene>
    <name evidence="7" type="primary">mraY</name>
    <name evidence="10" type="ORF">HMPREF3186_00448</name>
</gene>
<comment type="catalytic activity">
    <reaction evidence="7">
        <text>UDP-N-acetyl-alpha-D-muramoyl-L-alanyl-gamma-D-glutamyl-meso-2,6-diaminopimeloyl-D-alanyl-D-alanine + di-trans,octa-cis-undecaprenyl phosphate = di-trans,octa-cis-undecaprenyl diphospho-N-acetyl-alpha-D-muramoyl-L-alanyl-D-glutamyl-meso-2,6-diaminopimeloyl-D-alanyl-D-alanine + UMP</text>
        <dbReference type="Rhea" id="RHEA:28386"/>
        <dbReference type="ChEBI" id="CHEBI:57865"/>
        <dbReference type="ChEBI" id="CHEBI:60392"/>
        <dbReference type="ChEBI" id="CHEBI:61386"/>
        <dbReference type="ChEBI" id="CHEBI:61387"/>
        <dbReference type="EC" id="2.7.8.13"/>
    </reaction>
</comment>
<dbReference type="GO" id="GO:0009252">
    <property type="term" value="P:peptidoglycan biosynthetic process"/>
    <property type="evidence" value="ECO:0007669"/>
    <property type="project" value="UniProtKB-UniRule"/>
</dbReference>
<sequence>MSNSDTVFAISLLLVAYFLTVLMLPRLIKYLHVLKFGQAIREEGPQSHMHKKGTPTMGGISFIIAIVISLIVAMFLDSPNIQYYILFIYTTISFSIIGYIDDMLIVVKKKNDGLAPRKKLMLQILFSVIFYILVTFIYKDVNYIHIPVFDYNLNISYFYIIFLVFWQTGFSNAVNLTDGLDGLATSVTIITTSTFALLAYKENNFPVLVFCLTIVGALAGFLLFNRNPAKIFMGDTGSLALGGILAAISVILHKEVAFLFIGLVYILETLSVIIQVAYFKKTGKRIFKMSPLHHHFELSGYGEVKTVYIFVIIAVISSAIGYFVGVI</sequence>
<dbReference type="HAMAP" id="MF_00038">
    <property type="entry name" value="MraY"/>
    <property type="match status" value="1"/>
</dbReference>
<dbReference type="RefSeq" id="WP_060913727.1">
    <property type="nucleotide sequence ID" value="NZ_JAJUOT010000011.1"/>
</dbReference>
<dbReference type="OrthoDB" id="9805475at2"/>
<dbReference type="Pfam" id="PF00953">
    <property type="entry name" value="Glycos_transf_4"/>
    <property type="match status" value="1"/>
</dbReference>
<feature type="transmembrane region" description="Helical" evidence="7">
    <location>
        <begin position="205"/>
        <end position="224"/>
    </location>
</feature>
<comment type="pathway">
    <text evidence="7">Cell wall biogenesis; peptidoglycan biosynthesis.</text>
</comment>
<dbReference type="STRING" id="1379.HMPREF3186_00448"/>
<feature type="transmembrane region" description="Helical" evidence="7">
    <location>
        <begin position="231"/>
        <end position="252"/>
    </location>
</feature>
<evidence type="ECO:0000256" key="7">
    <source>
        <dbReference type="HAMAP-Rule" id="MF_00038"/>
    </source>
</evidence>
<dbReference type="GO" id="GO:0008360">
    <property type="term" value="P:regulation of cell shape"/>
    <property type="evidence" value="ECO:0007669"/>
    <property type="project" value="UniProtKB-KW"/>
</dbReference>
<dbReference type="CDD" id="cd06852">
    <property type="entry name" value="GT_MraY"/>
    <property type="match status" value="1"/>
</dbReference>